<accession>A0A9P6U737</accession>
<feature type="region of interest" description="Disordered" evidence="7">
    <location>
        <begin position="161"/>
        <end position="182"/>
    </location>
</feature>
<proteinExistence type="inferred from homology"/>
<dbReference type="SMART" id="SM01337">
    <property type="entry name" value="APC10"/>
    <property type="match status" value="1"/>
</dbReference>
<evidence type="ECO:0000313" key="10">
    <source>
        <dbReference type="Proteomes" id="UP000726737"/>
    </source>
</evidence>
<comment type="caution">
    <text evidence="9">The sequence shown here is derived from an EMBL/GenBank/DDBJ whole genome shotgun (WGS) entry which is preliminary data.</text>
</comment>
<dbReference type="AlphaFoldDB" id="A0A9P6U737"/>
<keyword evidence="5 6" id="KW-0131">Cell cycle</keyword>
<dbReference type="PIRSF" id="PIRSF028841">
    <property type="entry name" value="APC10_sub"/>
    <property type="match status" value="1"/>
</dbReference>
<sequence length="182" mass="20899">MTTQGELDTHDKVEIGRLAIWSVSTAKIGHGLHMLRDNNLETYWQSDGPQPHFVNMQFEKKTPVQQVSFYNDHKQDESYTPLKVSIRGGTTHHDLKELACVDVEEITGWVNINLEDAPSSGRAPRVFLLQLAVISNYLNGRDTHIRQLKLFSARDRSRLNLDEDDDDPPFTSPEYLRQTIIR</sequence>
<dbReference type="Proteomes" id="UP000726737">
    <property type="component" value="Unassembled WGS sequence"/>
</dbReference>
<dbReference type="GO" id="GO:0005680">
    <property type="term" value="C:anaphase-promoting complex"/>
    <property type="evidence" value="ECO:0007669"/>
    <property type="project" value="InterPro"/>
</dbReference>
<keyword evidence="4 6" id="KW-0833">Ubl conjugation pathway</keyword>
<evidence type="ECO:0000256" key="3">
    <source>
        <dbReference type="ARBA" id="ARBA00022776"/>
    </source>
</evidence>
<dbReference type="GO" id="GO:0051301">
    <property type="term" value="P:cell division"/>
    <property type="evidence" value="ECO:0007669"/>
    <property type="project" value="UniProtKB-KW"/>
</dbReference>
<evidence type="ECO:0000256" key="2">
    <source>
        <dbReference type="ARBA" id="ARBA00022618"/>
    </source>
</evidence>
<organism evidence="9 10">
    <name type="scientific">Mortierella polycephala</name>
    <dbReference type="NCBI Taxonomy" id="41804"/>
    <lineage>
        <taxon>Eukaryota</taxon>
        <taxon>Fungi</taxon>
        <taxon>Fungi incertae sedis</taxon>
        <taxon>Mucoromycota</taxon>
        <taxon>Mortierellomycotina</taxon>
        <taxon>Mortierellomycetes</taxon>
        <taxon>Mortierellales</taxon>
        <taxon>Mortierellaceae</taxon>
        <taxon>Mortierella</taxon>
    </lineage>
</organism>
<evidence type="ECO:0000256" key="4">
    <source>
        <dbReference type="ARBA" id="ARBA00022786"/>
    </source>
</evidence>
<dbReference type="PROSITE" id="PS51284">
    <property type="entry name" value="DOC"/>
    <property type="match status" value="1"/>
</dbReference>
<dbReference type="EMBL" id="JAAAJA010000110">
    <property type="protein sequence ID" value="KAG0261950.1"/>
    <property type="molecule type" value="Genomic_DNA"/>
</dbReference>
<dbReference type="InterPro" id="IPR008979">
    <property type="entry name" value="Galactose-bd-like_sf"/>
</dbReference>
<reference evidence="9" key="1">
    <citation type="journal article" date="2020" name="Fungal Divers.">
        <title>Resolving the Mortierellaceae phylogeny through synthesis of multi-gene phylogenetics and phylogenomics.</title>
        <authorList>
            <person name="Vandepol N."/>
            <person name="Liber J."/>
            <person name="Desiro A."/>
            <person name="Na H."/>
            <person name="Kennedy M."/>
            <person name="Barry K."/>
            <person name="Grigoriev I.V."/>
            <person name="Miller A.N."/>
            <person name="O'Donnell K."/>
            <person name="Stajich J.E."/>
            <person name="Bonito G."/>
        </authorList>
    </citation>
    <scope>NUCLEOTIDE SEQUENCE</scope>
    <source>
        <strain evidence="9">KOD948</strain>
    </source>
</reference>
<dbReference type="SUPFAM" id="SSF49785">
    <property type="entry name" value="Galactose-binding domain-like"/>
    <property type="match status" value="1"/>
</dbReference>
<evidence type="ECO:0000256" key="1">
    <source>
        <dbReference type="ARBA" id="ARBA00006762"/>
    </source>
</evidence>
<dbReference type="PANTHER" id="PTHR12936:SF0">
    <property type="entry name" value="ANAPHASE-PROMOTING COMPLEX SUBUNIT 10"/>
    <property type="match status" value="1"/>
</dbReference>
<dbReference type="Pfam" id="PF03256">
    <property type="entry name" value="ANAPC10"/>
    <property type="match status" value="1"/>
</dbReference>
<dbReference type="CDD" id="cd08366">
    <property type="entry name" value="APC10"/>
    <property type="match status" value="1"/>
</dbReference>
<dbReference type="Gene3D" id="2.60.120.260">
    <property type="entry name" value="Galactose-binding domain-like"/>
    <property type="match status" value="1"/>
</dbReference>
<dbReference type="GO" id="GO:0031145">
    <property type="term" value="P:anaphase-promoting complex-dependent catabolic process"/>
    <property type="evidence" value="ECO:0007669"/>
    <property type="project" value="InterPro"/>
</dbReference>
<keyword evidence="3 6" id="KW-0498">Mitosis</keyword>
<evidence type="ECO:0000256" key="7">
    <source>
        <dbReference type="SAM" id="MobiDB-lite"/>
    </source>
</evidence>
<dbReference type="PANTHER" id="PTHR12936">
    <property type="entry name" value="ANAPHASE-PROMOTING COMPLEX 10"/>
    <property type="match status" value="1"/>
</dbReference>
<keyword evidence="2 6" id="KW-0132">Cell division</keyword>
<evidence type="ECO:0000256" key="5">
    <source>
        <dbReference type="ARBA" id="ARBA00023306"/>
    </source>
</evidence>
<dbReference type="InterPro" id="IPR004939">
    <property type="entry name" value="APC_su10/DOC_dom"/>
</dbReference>
<evidence type="ECO:0000313" key="9">
    <source>
        <dbReference type="EMBL" id="KAG0261950.1"/>
    </source>
</evidence>
<name>A0A9P6U737_9FUNG</name>
<comment type="similarity">
    <text evidence="1 6">Belongs to the APC10 family.</text>
</comment>
<evidence type="ECO:0000256" key="6">
    <source>
        <dbReference type="PIRNR" id="PIRNR028841"/>
    </source>
</evidence>
<dbReference type="OrthoDB" id="24948at2759"/>
<gene>
    <name evidence="9" type="primary">APC10</name>
    <name evidence="9" type="ORF">BG011_000499</name>
</gene>
<comment type="function">
    <text evidence="6">Component of the anaphase promoting complex/cyclosome (APC/C), a cell cycle-regulated E3 ubiquitin-protein ligase complex that controls progression through mitosis and the G1 phase of the cell cycle.</text>
</comment>
<keyword evidence="10" id="KW-1185">Reference proteome</keyword>
<protein>
    <recommendedName>
        <fullName evidence="6">Anaphase-promoting complex subunit 10</fullName>
    </recommendedName>
</protein>
<feature type="domain" description="DOC" evidence="8">
    <location>
        <begin position="1"/>
        <end position="177"/>
    </location>
</feature>
<dbReference type="InterPro" id="IPR016901">
    <property type="entry name" value="APC10/Doc1"/>
</dbReference>
<dbReference type="GO" id="GO:0070979">
    <property type="term" value="P:protein K11-linked ubiquitination"/>
    <property type="evidence" value="ECO:0007669"/>
    <property type="project" value="TreeGrafter"/>
</dbReference>
<evidence type="ECO:0000259" key="8">
    <source>
        <dbReference type="PROSITE" id="PS51284"/>
    </source>
</evidence>